<protein>
    <submittedName>
        <fullName evidence="2">Uncharacterized protein</fullName>
    </submittedName>
</protein>
<sequence length="90" mass="9379">MAKELTLRIEPEQGTSYTARCTVETGSGRQTHEFSGAELLERTFQGDSLSCRIVQTSEGGLVIDLTSSTGSSSRSSTSGGSGALTMVSIS</sequence>
<evidence type="ECO:0000256" key="1">
    <source>
        <dbReference type="SAM" id="MobiDB-lite"/>
    </source>
</evidence>
<dbReference type="RefSeq" id="WP_418157970.1">
    <property type="nucleotide sequence ID" value="NZ_JBBLZC010000002.1"/>
</dbReference>
<reference evidence="2 3" key="1">
    <citation type="submission" date="2024-01" db="EMBL/GenBank/DDBJ databases">
        <title>Multi-omics insights into the function and evolution of sodium benzoate biodegradation pathways in Benzoatithermus flavus gen. nov., sp. nov. from hot spring.</title>
        <authorList>
            <person name="Hu C.-J."/>
            <person name="Li W.-J."/>
        </authorList>
    </citation>
    <scope>NUCLEOTIDE SEQUENCE [LARGE SCALE GENOMIC DNA]</scope>
    <source>
        <strain evidence="2 3">SYSU G07066</strain>
    </source>
</reference>
<evidence type="ECO:0000313" key="3">
    <source>
        <dbReference type="Proteomes" id="UP001375743"/>
    </source>
</evidence>
<feature type="compositionally biased region" description="Low complexity" evidence="1">
    <location>
        <begin position="67"/>
        <end position="78"/>
    </location>
</feature>
<name>A0ABU8XLP3_9PROT</name>
<dbReference type="Proteomes" id="UP001375743">
    <property type="component" value="Unassembled WGS sequence"/>
</dbReference>
<evidence type="ECO:0000313" key="2">
    <source>
        <dbReference type="EMBL" id="MEK0082120.1"/>
    </source>
</evidence>
<accession>A0ABU8XLP3</accession>
<organism evidence="2 3">
    <name type="scientific">Benzoatithermus flavus</name>
    <dbReference type="NCBI Taxonomy" id="3108223"/>
    <lineage>
        <taxon>Bacteria</taxon>
        <taxon>Pseudomonadati</taxon>
        <taxon>Pseudomonadota</taxon>
        <taxon>Alphaproteobacteria</taxon>
        <taxon>Geminicoccales</taxon>
        <taxon>Geminicoccaceae</taxon>
        <taxon>Benzoatithermus</taxon>
    </lineage>
</organism>
<dbReference type="EMBL" id="JBBLZC010000002">
    <property type="protein sequence ID" value="MEK0082120.1"/>
    <property type="molecule type" value="Genomic_DNA"/>
</dbReference>
<comment type="caution">
    <text evidence="2">The sequence shown here is derived from an EMBL/GenBank/DDBJ whole genome shotgun (WGS) entry which is preliminary data.</text>
</comment>
<proteinExistence type="predicted"/>
<feature type="region of interest" description="Disordered" evidence="1">
    <location>
        <begin position="67"/>
        <end position="90"/>
    </location>
</feature>
<keyword evidence="3" id="KW-1185">Reference proteome</keyword>
<gene>
    <name evidence="2" type="ORF">U1T56_03070</name>
</gene>